<dbReference type="AlphaFoldDB" id="A0A370TSV4"/>
<dbReference type="EMBL" id="NPIC01000002">
    <property type="protein sequence ID" value="RDL38616.1"/>
    <property type="molecule type" value="Genomic_DNA"/>
</dbReference>
<gene>
    <name evidence="1" type="ORF">BP5553_02956</name>
</gene>
<dbReference type="Proteomes" id="UP000254866">
    <property type="component" value="Unassembled WGS sequence"/>
</dbReference>
<evidence type="ECO:0000313" key="2">
    <source>
        <dbReference type="Proteomes" id="UP000254866"/>
    </source>
</evidence>
<sequence length="208" mass="23865">MPFSITQVGCLPFNFSPKTNAENWGYHIYVPMRLLMRRSTGKSSKVLATFPQLANPPPHYHKPVKETPYRLYRYIALVSKLITSAEDRLIVFIGQIGVGNYFPIVECQSMWATAYLDRKLETPSWDVQEKNVTLFTAWCRRRYLSGGERGNNMTFELIGYMDGLLEDLGLSSHRKGWIKDLLAPSMTSDFAGLKEEFIQKYGYNESGK</sequence>
<accession>A0A370TSV4</accession>
<dbReference type="OrthoDB" id="2915840at2759"/>
<protein>
    <submittedName>
        <fullName evidence="1">Uncharacterized protein</fullName>
    </submittedName>
</protein>
<keyword evidence="2" id="KW-1185">Reference proteome</keyword>
<dbReference type="GeneID" id="43595805"/>
<organism evidence="1 2">
    <name type="scientific">Venustampulla echinocandica</name>
    <dbReference type="NCBI Taxonomy" id="2656787"/>
    <lineage>
        <taxon>Eukaryota</taxon>
        <taxon>Fungi</taxon>
        <taxon>Dikarya</taxon>
        <taxon>Ascomycota</taxon>
        <taxon>Pezizomycotina</taxon>
        <taxon>Leotiomycetes</taxon>
        <taxon>Helotiales</taxon>
        <taxon>Pleuroascaceae</taxon>
        <taxon>Venustampulla</taxon>
    </lineage>
</organism>
<dbReference type="RefSeq" id="XP_031871272.1">
    <property type="nucleotide sequence ID" value="XM_032011579.1"/>
</dbReference>
<comment type="caution">
    <text evidence="1">The sequence shown here is derived from an EMBL/GenBank/DDBJ whole genome shotgun (WGS) entry which is preliminary data.</text>
</comment>
<name>A0A370TSV4_9HELO</name>
<reference evidence="1 2" key="1">
    <citation type="journal article" date="2018" name="IMA Fungus">
        <title>IMA Genome-F 9: Draft genome sequence of Annulohypoxylon stygium, Aspergillus mulundensis, Berkeleyomyces basicola (syn. Thielaviopsis basicola), Ceratocystis smalleyi, two Cercospora beticola strains, Coleophoma cylindrospora, Fusarium fracticaudum, Phialophora cf. hyalina, and Morchella septimelata.</title>
        <authorList>
            <person name="Wingfield B.D."/>
            <person name="Bills G.F."/>
            <person name="Dong Y."/>
            <person name="Huang W."/>
            <person name="Nel W.J."/>
            <person name="Swalarsk-Parry B.S."/>
            <person name="Vaghefi N."/>
            <person name="Wilken P.M."/>
            <person name="An Z."/>
            <person name="de Beer Z.W."/>
            <person name="De Vos L."/>
            <person name="Chen L."/>
            <person name="Duong T.A."/>
            <person name="Gao Y."/>
            <person name="Hammerbacher A."/>
            <person name="Kikkert J.R."/>
            <person name="Li Y."/>
            <person name="Li H."/>
            <person name="Li K."/>
            <person name="Li Q."/>
            <person name="Liu X."/>
            <person name="Ma X."/>
            <person name="Naidoo K."/>
            <person name="Pethybridge S.J."/>
            <person name="Sun J."/>
            <person name="Steenkamp E.T."/>
            <person name="van der Nest M.A."/>
            <person name="van Wyk S."/>
            <person name="Wingfield M.J."/>
            <person name="Xiong C."/>
            <person name="Yue Q."/>
            <person name="Zhang X."/>
        </authorList>
    </citation>
    <scope>NUCLEOTIDE SEQUENCE [LARGE SCALE GENOMIC DNA]</scope>
    <source>
        <strain evidence="1 2">BP 5553</strain>
    </source>
</reference>
<proteinExistence type="predicted"/>
<evidence type="ECO:0000313" key="1">
    <source>
        <dbReference type="EMBL" id="RDL38616.1"/>
    </source>
</evidence>